<organism evidence="3 4">
    <name type="scientific">Parendozoicomonas haliclonae</name>
    <dbReference type="NCBI Taxonomy" id="1960125"/>
    <lineage>
        <taxon>Bacteria</taxon>
        <taxon>Pseudomonadati</taxon>
        <taxon>Pseudomonadota</taxon>
        <taxon>Gammaproteobacteria</taxon>
        <taxon>Oceanospirillales</taxon>
        <taxon>Endozoicomonadaceae</taxon>
        <taxon>Parendozoicomonas</taxon>
    </lineage>
</organism>
<dbReference type="InterPro" id="IPR003425">
    <property type="entry name" value="CCB3/YggT"/>
</dbReference>
<feature type="transmembrane region" description="Helical" evidence="2">
    <location>
        <begin position="159"/>
        <end position="183"/>
    </location>
</feature>
<keyword evidence="2" id="KW-0472">Membrane</keyword>
<comment type="similarity">
    <text evidence="1">Belongs to the YggT family.</text>
</comment>
<reference evidence="3 4" key="1">
    <citation type="submission" date="2017-03" db="EMBL/GenBank/DDBJ databases">
        <authorList>
            <person name="Afonso C.L."/>
            <person name="Miller P.J."/>
            <person name="Scott M.A."/>
            <person name="Spackman E."/>
            <person name="Goraichik I."/>
            <person name="Dimitrov K.M."/>
            <person name="Suarez D.L."/>
            <person name="Swayne D.E."/>
        </authorList>
    </citation>
    <scope>NUCLEOTIDE SEQUENCE [LARGE SCALE GENOMIC DNA]</scope>
    <source>
        <strain evidence="3">SB41UT1</strain>
    </source>
</reference>
<feature type="transmembrane region" description="Helical" evidence="2">
    <location>
        <begin position="112"/>
        <end position="138"/>
    </location>
</feature>
<gene>
    <name evidence="3" type="ORF">EHSB41UT_02089</name>
</gene>
<evidence type="ECO:0000256" key="2">
    <source>
        <dbReference type="SAM" id="Phobius"/>
    </source>
</evidence>
<keyword evidence="2" id="KW-0812">Transmembrane</keyword>
<dbReference type="Pfam" id="PF02325">
    <property type="entry name" value="CCB3_YggT"/>
    <property type="match status" value="2"/>
</dbReference>
<feature type="transmembrane region" description="Helical" evidence="2">
    <location>
        <begin position="7"/>
        <end position="26"/>
    </location>
</feature>
<sequence length="186" mass="20506">MSSTLILLIDIVGGLFVMAILLRFLLQLVKADFYNPISQGIVKVTSPLLNPLRRIIPGFGGFDLASLILAFIVQCVLVMLKMKIAGYMIFGSQLPTIALLSVQELLFTLLNIYQFALLIMVIASWVAPSSYHPGLILLHQLTEPLCSRVRKFIPPMGGLDFSIMVLFIAIILLKNMVATMSILPGM</sequence>
<dbReference type="Proteomes" id="UP000196573">
    <property type="component" value="Unassembled WGS sequence"/>
</dbReference>
<evidence type="ECO:0000313" key="4">
    <source>
        <dbReference type="Proteomes" id="UP000196573"/>
    </source>
</evidence>
<evidence type="ECO:0000256" key="1">
    <source>
        <dbReference type="ARBA" id="ARBA00010894"/>
    </source>
</evidence>
<dbReference type="AlphaFoldDB" id="A0A1X7AJ44"/>
<protein>
    <submittedName>
        <fullName evidence="3">YGGT family protein</fullName>
    </submittedName>
</protein>
<keyword evidence="2" id="KW-1133">Transmembrane helix</keyword>
<dbReference type="OrthoDB" id="9806665at2"/>
<proteinExistence type="inferred from homology"/>
<dbReference type="PANTHER" id="PTHR33219">
    <property type="entry name" value="YLMG HOMOLOG PROTEIN 2, CHLOROPLASTIC"/>
    <property type="match status" value="1"/>
</dbReference>
<accession>A0A1X7AJ44</accession>
<dbReference type="PANTHER" id="PTHR33219:SF14">
    <property type="entry name" value="PROTEIN COFACTOR ASSEMBLY OF COMPLEX C SUBUNIT B CCB3, CHLOROPLASTIC-RELATED"/>
    <property type="match status" value="1"/>
</dbReference>
<dbReference type="GO" id="GO:0016020">
    <property type="term" value="C:membrane"/>
    <property type="evidence" value="ECO:0007669"/>
    <property type="project" value="InterPro"/>
</dbReference>
<dbReference type="RefSeq" id="WP_087109548.1">
    <property type="nucleotide sequence ID" value="NZ_CBCSCN010000002.1"/>
</dbReference>
<name>A0A1X7AJ44_9GAMM</name>
<evidence type="ECO:0000313" key="3">
    <source>
        <dbReference type="EMBL" id="SMA46166.1"/>
    </source>
</evidence>
<feature type="transmembrane region" description="Helical" evidence="2">
    <location>
        <begin position="55"/>
        <end position="80"/>
    </location>
</feature>
<keyword evidence="4" id="KW-1185">Reference proteome</keyword>
<dbReference type="EMBL" id="FWPT01000004">
    <property type="protein sequence ID" value="SMA46166.1"/>
    <property type="molecule type" value="Genomic_DNA"/>
</dbReference>